<proteinExistence type="predicted"/>
<dbReference type="AlphaFoldDB" id="A0A9W5TB70"/>
<protein>
    <submittedName>
        <fullName evidence="2">Proteasome regulatory protein protein</fullName>
    </submittedName>
</protein>
<dbReference type="OrthoDB" id="72325at2759"/>
<dbReference type="PANTHER" id="PTHR12651">
    <property type="entry name" value="26S PROTEASOME NON-ATPASE REGULATORY SUBUNIT 9"/>
    <property type="match status" value="1"/>
</dbReference>
<evidence type="ECO:0000313" key="3">
    <source>
        <dbReference type="Proteomes" id="UP001057455"/>
    </source>
</evidence>
<keyword evidence="2" id="KW-0647">Proteasome</keyword>
<dbReference type="GO" id="GO:0000502">
    <property type="term" value="C:proteasome complex"/>
    <property type="evidence" value="ECO:0007669"/>
    <property type="project" value="UniProtKB-KW"/>
</dbReference>
<sequence length="89" mass="10435">MDRINELSRKRKDIEVELEALISYLNSDECKQVGMTGPLVDAEQFPRSDIDVYAVRNARHRVHCLHNDYKEVETKLEHALHEIHKGHDK</sequence>
<dbReference type="PANTHER" id="PTHR12651:SF1">
    <property type="entry name" value="26S PROTEASOME NON-ATPASE REGULATORY SUBUNIT 9"/>
    <property type="match status" value="1"/>
</dbReference>
<dbReference type="GO" id="GO:0005737">
    <property type="term" value="C:cytoplasm"/>
    <property type="evidence" value="ECO:0007669"/>
    <property type="project" value="TreeGrafter"/>
</dbReference>
<dbReference type="Pfam" id="PF18265">
    <property type="entry name" value="Nas2_N"/>
    <property type="match status" value="1"/>
</dbReference>
<dbReference type="Gene3D" id="6.10.140.1710">
    <property type="match status" value="1"/>
</dbReference>
<dbReference type="InterPro" id="IPR035269">
    <property type="entry name" value="PSMD9"/>
</dbReference>
<comment type="caution">
    <text evidence="2">The sequence shown here is derived from an EMBL/GenBank/DDBJ whole genome shotgun (WGS) entry which is preliminary data.</text>
</comment>
<feature type="domain" description="Nas2 N-terminal" evidence="1">
    <location>
        <begin position="4"/>
        <end position="85"/>
    </location>
</feature>
<dbReference type="GO" id="GO:0070682">
    <property type="term" value="P:proteasome regulatory particle assembly"/>
    <property type="evidence" value="ECO:0007669"/>
    <property type="project" value="InterPro"/>
</dbReference>
<name>A0A9W5TB70_BABOV</name>
<dbReference type="EMBL" id="BLIY01000017">
    <property type="protein sequence ID" value="GFE54760.1"/>
    <property type="molecule type" value="Genomic_DNA"/>
</dbReference>
<organism evidence="2 3">
    <name type="scientific">Babesia ovis</name>
    <dbReference type="NCBI Taxonomy" id="5869"/>
    <lineage>
        <taxon>Eukaryota</taxon>
        <taxon>Sar</taxon>
        <taxon>Alveolata</taxon>
        <taxon>Apicomplexa</taxon>
        <taxon>Aconoidasida</taxon>
        <taxon>Piroplasmida</taxon>
        <taxon>Babesiidae</taxon>
        <taxon>Babesia</taxon>
    </lineage>
</organism>
<accession>A0A9W5TB70</accession>
<keyword evidence="3" id="KW-1185">Reference proteome</keyword>
<dbReference type="InterPro" id="IPR040815">
    <property type="entry name" value="Nas2_N"/>
</dbReference>
<evidence type="ECO:0000313" key="2">
    <source>
        <dbReference type="EMBL" id="GFE54760.1"/>
    </source>
</evidence>
<dbReference type="Proteomes" id="UP001057455">
    <property type="component" value="Unassembled WGS sequence"/>
</dbReference>
<gene>
    <name evidence="2" type="ORF">BaOVIS_021640</name>
</gene>
<dbReference type="GO" id="GO:0005634">
    <property type="term" value="C:nucleus"/>
    <property type="evidence" value="ECO:0007669"/>
    <property type="project" value="TreeGrafter"/>
</dbReference>
<reference evidence="2" key="1">
    <citation type="submission" date="2019-12" db="EMBL/GenBank/DDBJ databases">
        <title>Genome sequence of Babesia ovis.</title>
        <authorList>
            <person name="Yamagishi J."/>
            <person name="Sevinc F."/>
            <person name="Xuan X."/>
        </authorList>
    </citation>
    <scope>NUCLEOTIDE SEQUENCE</scope>
    <source>
        <strain evidence="2">Selcuk</strain>
    </source>
</reference>
<evidence type="ECO:0000259" key="1">
    <source>
        <dbReference type="Pfam" id="PF18265"/>
    </source>
</evidence>